<dbReference type="KEGG" id="das:Daes_0134"/>
<organism evidence="11 12">
    <name type="scientific">Pseudodesulfovibrio aespoeensis (strain ATCC 700646 / DSM 10631 / Aspo-2)</name>
    <name type="common">Desulfovibrio aespoeensis</name>
    <dbReference type="NCBI Taxonomy" id="643562"/>
    <lineage>
        <taxon>Bacteria</taxon>
        <taxon>Pseudomonadati</taxon>
        <taxon>Thermodesulfobacteriota</taxon>
        <taxon>Desulfovibrionia</taxon>
        <taxon>Desulfovibrionales</taxon>
        <taxon>Desulfovibrionaceae</taxon>
    </lineage>
</organism>
<name>E6VUL6_PSEA9</name>
<comment type="similarity">
    <text evidence="2">Belongs to the RecN family.</text>
</comment>
<dbReference type="RefSeq" id="WP_013513098.1">
    <property type="nucleotide sequence ID" value="NC_014844.1"/>
</dbReference>
<dbReference type="Pfam" id="PF13476">
    <property type="entry name" value="AAA_23"/>
    <property type="match status" value="1"/>
</dbReference>
<keyword evidence="6" id="KW-0067">ATP-binding</keyword>
<feature type="domain" description="Rad50/SbcC-type AAA" evidence="10">
    <location>
        <begin position="5"/>
        <end position="84"/>
    </location>
</feature>
<evidence type="ECO:0000256" key="4">
    <source>
        <dbReference type="ARBA" id="ARBA00022741"/>
    </source>
</evidence>
<dbReference type="HOGENOM" id="CLU_613535_0_0_7"/>
<keyword evidence="9" id="KW-0175">Coiled coil</keyword>
<dbReference type="EMBL" id="CP002431">
    <property type="protein sequence ID" value="ADU61161.1"/>
    <property type="molecule type" value="Genomic_DNA"/>
</dbReference>
<keyword evidence="5" id="KW-0227">DNA damage</keyword>
<proteinExistence type="inferred from homology"/>
<evidence type="ECO:0000313" key="12">
    <source>
        <dbReference type="Proteomes" id="UP000002191"/>
    </source>
</evidence>
<evidence type="ECO:0000256" key="9">
    <source>
        <dbReference type="SAM" id="Coils"/>
    </source>
</evidence>
<evidence type="ECO:0000256" key="1">
    <source>
        <dbReference type="ARBA" id="ARBA00003618"/>
    </source>
</evidence>
<dbReference type="GO" id="GO:0005524">
    <property type="term" value="F:ATP binding"/>
    <property type="evidence" value="ECO:0007669"/>
    <property type="project" value="UniProtKB-KW"/>
</dbReference>
<keyword evidence="7" id="KW-0234">DNA repair</keyword>
<accession>E6VUL6</accession>
<dbReference type="PANTHER" id="PTHR11059">
    <property type="entry name" value="DNA REPAIR PROTEIN RECN"/>
    <property type="match status" value="1"/>
</dbReference>
<gene>
    <name evidence="11" type="ordered locus">Daes_0134</name>
</gene>
<dbReference type="InterPro" id="IPR027417">
    <property type="entry name" value="P-loop_NTPase"/>
</dbReference>
<dbReference type="Proteomes" id="UP000002191">
    <property type="component" value="Chromosome"/>
</dbReference>
<dbReference type="InterPro" id="IPR038729">
    <property type="entry name" value="Rad50/SbcC_AAA"/>
</dbReference>
<feature type="coiled-coil region" evidence="9">
    <location>
        <begin position="389"/>
        <end position="416"/>
    </location>
</feature>
<dbReference type="AlphaFoldDB" id="E6VUL6"/>
<dbReference type="GO" id="GO:0006310">
    <property type="term" value="P:DNA recombination"/>
    <property type="evidence" value="ECO:0007669"/>
    <property type="project" value="InterPro"/>
</dbReference>
<evidence type="ECO:0000313" key="11">
    <source>
        <dbReference type="EMBL" id="ADU61161.1"/>
    </source>
</evidence>
<evidence type="ECO:0000256" key="3">
    <source>
        <dbReference type="ARBA" id="ARBA00021315"/>
    </source>
</evidence>
<dbReference type="GO" id="GO:0016887">
    <property type="term" value="F:ATP hydrolysis activity"/>
    <property type="evidence" value="ECO:0007669"/>
    <property type="project" value="InterPro"/>
</dbReference>
<protein>
    <recommendedName>
        <fullName evidence="3">DNA repair protein RecN</fullName>
    </recommendedName>
    <alternativeName>
        <fullName evidence="8">Recombination protein N</fullName>
    </alternativeName>
</protein>
<reference evidence="12" key="1">
    <citation type="submission" date="2010-12" db="EMBL/GenBank/DDBJ databases">
        <title>Complete sequence of Desulfovibrio aespoeensis Aspo-2.</title>
        <authorList>
            <consortium name="US DOE Joint Genome Institute"/>
            <person name="Lucas S."/>
            <person name="Copeland A."/>
            <person name="Lapidus A."/>
            <person name="Cheng J.-F."/>
            <person name="Goodwin L."/>
            <person name="Pitluck S."/>
            <person name="Chertkov O."/>
            <person name="Misra M."/>
            <person name="Detter J.C."/>
            <person name="Han C."/>
            <person name="Tapia R."/>
            <person name="Land M."/>
            <person name="Hauser L."/>
            <person name="Kyrpides N."/>
            <person name="Ivanova N."/>
            <person name="Ovchinnikova G."/>
            <person name="Pedersen K."/>
            <person name="Jagevall S."/>
            <person name="Hazen T."/>
            <person name="Woyke T."/>
        </authorList>
    </citation>
    <scope>NUCLEOTIDE SEQUENCE [LARGE SCALE GENOMIC DNA]</scope>
    <source>
        <strain evidence="12">ATCC 700646 / DSM 10631 / Aspo-2</strain>
    </source>
</reference>
<dbReference type="Gene3D" id="3.40.50.300">
    <property type="entry name" value="P-loop containing nucleotide triphosphate hydrolases"/>
    <property type="match status" value="1"/>
</dbReference>
<evidence type="ECO:0000256" key="6">
    <source>
        <dbReference type="ARBA" id="ARBA00022840"/>
    </source>
</evidence>
<dbReference type="InterPro" id="IPR004604">
    <property type="entry name" value="DNA_recomb/repair_RecN"/>
</dbReference>
<evidence type="ECO:0000256" key="8">
    <source>
        <dbReference type="ARBA" id="ARBA00033408"/>
    </source>
</evidence>
<evidence type="ECO:0000259" key="10">
    <source>
        <dbReference type="Pfam" id="PF13476"/>
    </source>
</evidence>
<dbReference type="GO" id="GO:0006302">
    <property type="term" value="P:double-strand break repair"/>
    <property type="evidence" value="ECO:0007669"/>
    <property type="project" value="InterPro"/>
</dbReference>
<sequence>MIRTIILENFMAHERTELELGPGITALTGANNTGKSAIVEALRCVATNPAPNHCIRHGAKEARVTLTMDDGAKVVWIRKKRSAGYEITLPGNSEPEEPFWKLQGKVPDEVRALLRLDLVELETGEPIDVHVGNQREPVFLLNRPDSNVAAFFAASTESAHLLAMQNVLKARTTEAKRRERELEARTRRIEAELDTLAALPDITLRMGETRQLEATAKQLQGAMPILEQHMKDIRRTEAGRDALGRSATILKTLGSVPELSPVAGLRALVADMDRASDRLAAAGRTRATLAPLAAPPLSEDTGRLAELCERLQKTAAGLRKAEVRNRAMADLLTPTAMENSAYLVALVDEMLAARYRLKRVARREAVLRTIAEPPRLEQDARLGSLLADLRRLTGLRQAAEGELAELETRLQTVRDTLGARLAELGGCPTCGARIDADSFLDRGHVHGR</sequence>
<keyword evidence="12" id="KW-1185">Reference proteome</keyword>
<dbReference type="PANTHER" id="PTHR11059:SF0">
    <property type="entry name" value="DNA REPAIR PROTEIN RECN"/>
    <property type="match status" value="1"/>
</dbReference>
<evidence type="ECO:0000256" key="5">
    <source>
        <dbReference type="ARBA" id="ARBA00022763"/>
    </source>
</evidence>
<dbReference type="STRING" id="643562.Daes_0134"/>
<feature type="coiled-coil region" evidence="9">
    <location>
        <begin position="172"/>
        <end position="199"/>
    </location>
</feature>
<dbReference type="OrthoDB" id="267455at2"/>
<keyword evidence="4" id="KW-0547">Nucleotide-binding</keyword>
<evidence type="ECO:0000256" key="2">
    <source>
        <dbReference type="ARBA" id="ARBA00009441"/>
    </source>
</evidence>
<dbReference type="eggNOG" id="COG0497">
    <property type="taxonomic scope" value="Bacteria"/>
</dbReference>
<comment type="function">
    <text evidence="1">May be involved in recombinational repair of damaged DNA.</text>
</comment>
<dbReference type="SUPFAM" id="SSF52540">
    <property type="entry name" value="P-loop containing nucleoside triphosphate hydrolases"/>
    <property type="match status" value="1"/>
</dbReference>
<evidence type="ECO:0000256" key="7">
    <source>
        <dbReference type="ARBA" id="ARBA00023204"/>
    </source>
</evidence>
<reference evidence="11 12" key="2">
    <citation type="journal article" date="2014" name="Genome Announc.">
        <title>Complete Genome Sequence of the Subsurface, Mesophilic Sulfate-Reducing Bacterium Desulfovibrio aespoeensis Aspo-2.</title>
        <authorList>
            <person name="Pedersen K."/>
            <person name="Bengtsson A."/>
            <person name="Edlund J."/>
            <person name="Rabe L."/>
            <person name="Hazen T."/>
            <person name="Chakraborty R."/>
            <person name="Goodwin L."/>
            <person name="Shapiro N."/>
        </authorList>
    </citation>
    <scope>NUCLEOTIDE SEQUENCE [LARGE SCALE GENOMIC DNA]</scope>
    <source>
        <strain evidence="12">ATCC 700646 / DSM 10631 / Aspo-2</strain>
    </source>
</reference>